<dbReference type="GO" id="GO:0016887">
    <property type="term" value="F:ATP hydrolysis activity"/>
    <property type="evidence" value="ECO:0007669"/>
    <property type="project" value="InterPro"/>
</dbReference>
<name>A0AA46H0F1_9MICO</name>
<dbReference type="Proteomes" id="UP000254118">
    <property type="component" value="Unassembled WGS sequence"/>
</dbReference>
<keyword evidence="4 6" id="KW-0067">ATP-binding</keyword>
<dbReference type="PANTHER" id="PTHR42734">
    <property type="entry name" value="METAL TRANSPORT SYSTEM ATP-BINDING PROTEIN TM_0124-RELATED"/>
    <property type="match status" value="1"/>
</dbReference>
<sequence>MRERTTISHMVFRMSDVLDFSEVGVVRGATTILRDITWSVEEGERWIMLGPNGAGKSTLLQIAAGRLHPSSGVAGVLDEVLGAVDVFELRGRIGLASSSVSERIPARETALDVVRTASYNRVGRWHEQYEGVDTGRAERLLEALGMSHFADRPYGKLSDGERKRVQIARSLMTNPELLLLDEPTSGLDLGGREDLIARLSAFAHDVTAPAMVMVTHHVEEIPPGFTDALLLKEGSIVAAGPLESVLTNENLSEAFGLSLTVERRGDRWTAYANS</sequence>
<accession>A0AA46H0F1</accession>
<dbReference type="AlphaFoldDB" id="A0AA46H0F1"/>
<dbReference type="GO" id="GO:0005524">
    <property type="term" value="F:ATP binding"/>
    <property type="evidence" value="ECO:0007669"/>
    <property type="project" value="UniProtKB-KW"/>
</dbReference>
<organism evidence="6 7">
    <name type="scientific">Dermatophilus congolensis</name>
    <dbReference type="NCBI Taxonomy" id="1863"/>
    <lineage>
        <taxon>Bacteria</taxon>
        <taxon>Bacillati</taxon>
        <taxon>Actinomycetota</taxon>
        <taxon>Actinomycetes</taxon>
        <taxon>Micrococcales</taxon>
        <taxon>Dermatophilaceae</taxon>
        <taxon>Dermatophilus</taxon>
    </lineage>
</organism>
<evidence type="ECO:0000256" key="2">
    <source>
        <dbReference type="ARBA" id="ARBA00022448"/>
    </source>
</evidence>
<dbReference type="Gene3D" id="3.40.50.300">
    <property type="entry name" value="P-loop containing nucleotide triphosphate hydrolases"/>
    <property type="match status" value="1"/>
</dbReference>
<dbReference type="PANTHER" id="PTHR42734:SF5">
    <property type="entry name" value="IRON TRANSPORT SYSTEM ATP-BINDING PROTEIN HI_0361-RELATED"/>
    <property type="match status" value="1"/>
</dbReference>
<proteinExistence type="inferred from homology"/>
<evidence type="ECO:0000256" key="4">
    <source>
        <dbReference type="ARBA" id="ARBA00022840"/>
    </source>
</evidence>
<keyword evidence="3" id="KW-0547">Nucleotide-binding</keyword>
<gene>
    <name evidence="6" type="primary">cbiO_1</name>
    <name evidence="6" type="ORF">NCTC7915_01107</name>
</gene>
<evidence type="ECO:0000256" key="3">
    <source>
        <dbReference type="ARBA" id="ARBA00022741"/>
    </source>
</evidence>
<dbReference type="SUPFAM" id="SSF52540">
    <property type="entry name" value="P-loop containing nucleoside triphosphate hydrolases"/>
    <property type="match status" value="1"/>
</dbReference>
<dbReference type="PROSITE" id="PS50893">
    <property type="entry name" value="ABC_TRANSPORTER_2"/>
    <property type="match status" value="1"/>
</dbReference>
<protein>
    <submittedName>
        <fullName evidence="6">Cobalt import ATP-binding protein CbiO</fullName>
        <ecNumber evidence="6">3.6.3.-</ecNumber>
    </submittedName>
</protein>
<keyword evidence="2" id="KW-0813">Transport</keyword>
<evidence type="ECO:0000259" key="5">
    <source>
        <dbReference type="PROSITE" id="PS50893"/>
    </source>
</evidence>
<dbReference type="InterPro" id="IPR003593">
    <property type="entry name" value="AAA+_ATPase"/>
</dbReference>
<feature type="domain" description="ABC transporter" evidence="5">
    <location>
        <begin position="12"/>
        <end position="258"/>
    </location>
</feature>
<evidence type="ECO:0000313" key="6">
    <source>
        <dbReference type="EMBL" id="STD08958.1"/>
    </source>
</evidence>
<dbReference type="EC" id="3.6.3.-" evidence="6"/>
<dbReference type="InterPro" id="IPR050153">
    <property type="entry name" value="Metal_Ion_Import_ABC"/>
</dbReference>
<dbReference type="SMART" id="SM00382">
    <property type="entry name" value="AAA"/>
    <property type="match status" value="1"/>
</dbReference>
<dbReference type="InterPro" id="IPR003439">
    <property type="entry name" value="ABC_transporter-like_ATP-bd"/>
</dbReference>
<dbReference type="InterPro" id="IPR027417">
    <property type="entry name" value="P-loop_NTPase"/>
</dbReference>
<reference evidence="6 7" key="1">
    <citation type="submission" date="2018-06" db="EMBL/GenBank/DDBJ databases">
        <authorList>
            <consortium name="Pathogen Informatics"/>
            <person name="Doyle S."/>
        </authorList>
    </citation>
    <scope>NUCLEOTIDE SEQUENCE [LARGE SCALE GENOMIC DNA]</scope>
    <source>
        <strain evidence="6 7">NCTC7915</strain>
    </source>
</reference>
<comment type="similarity">
    <text evidence="1">Belongs to the ABC transporter superfamily.</text>
</comment>
<dbReference type="EMBL" id="UFYA01000001">
    <property type="protein sequence ID" value="STD08958.1"/>
    <property type="molecule type" value="Genomic_DNA"/>
</dbReference>
<keyword evidence="6" id="KW-0378">Hydrolase</keyword>
<dbReference type="Pfam" id="PF00005">
    <property type="entry name" value="ABC_tran"/>
    <property type="match status" value="1"/>
</dbReference>
<comment type="caution">
    <text evidence="6">The sequence shown here is derived from an EMBL/GenBank/DDBJ whole genome shotgun (WGS) entry which is preliminary data.</text>
</comment>
<evidence type="ECO:0000256" key="1">
    <source>
        <dbReference type="ARBA" id="ARBA00005417"/>
    </source>
</evidence>
<evidence type="ECO:0000313" key="7">
    <source>
        <dbReference type="Proteomes" id="UP000254118"/>
    </source>
</evidence>
<dbReference type="FunFam" id="3.40.50.300:FF:001031">
    <property type="entry name" value="Iron ABC transporter ATP-binding protein"/>
    <property type="match status" value="1"/>
</dbReference>